<evidence type="ECO:0000256" key="2">
    <source>
        <dbReference type="SAM" id="Phobius"/>
    </source>
</evidence>
<organism evidence="3 4">
    <name type="scientific">Cudoniella acicularis</name>
    <dbReference type="NCBI Taxonomy" id="354080"/>
    <lineage>
        <taxon>Eukaryota</taxon>
        <taxon>Fungi</taxon>
        <taxon>Dikarya</taxon>
        <taxon>Ascomycota</taxon>
        <taxon>Pezizomycotina</taxon>
        <taxon>Leotiomycetes</taxon>
        <taxon>Helotiales</taxon>
        <taxon>Tricladiaceae</taxon>
        <taxon>Cudoniella</taxon>
    </lineage>
</organism>
<evidence type="ECO:0000256" key="1">
    <source>
        <dbReference type="SAM" id="MobiDB-lite"/>
    </source>
</evidence>
<dbReference type="AlphaFoldDB" id="A0A8H4W6M7"/>
<dbReference type="Proteomes" id="UP000566819">
    <property type="component" value="Unassembled WGS sequence"/>
</dbReference>
<feature type="region of interest" description="Disordered" evidence="1">
    <location>
        <begin position="313"/>
        <end position="394"/>
    </location>
</feature>
<reference evidence="3 4" key="1">
    <citation type="submission" date="2020-03" db="EMBL/GenBank/DDBJ databases">
        <title>Draft Genome Sequence of Cudoniella acicularis.</title>
        <authorList>
            <person name="Buettner E."/>
            <person name="Kellner H."/>
        </authorList>
    </citation>
    <scope>NUCLEOTIDE SEQUENCE [LARGE SCALE GENOMIC DNA]</scope>
    <source>
        <strain evidence="3 4">DSM 108380</strain>
    </source>
</reference>
<evidence type="ECO:0000313" key="4">
    <source>
        <dbReference type="Proteomes" id="UP000566819"/>
    </source>
</evidence>
<keyword evidence="2" id="KW-0812">Transmembrane</keyword>
<dbReference type="EMBL" id="JAAMPI010000126">
    <property type="protein sequence ID" value="KAF4635321.1"/>
    <property type="molecule type" value="Genomic_DNA"/>
</dbReference>
<feature type="region of interest" description="Disordered" evidence="1">
    <location>
        <begin position="1"/>
        <end position="30"/>
    </location>
</feature>
<feature type="compositionally biased region" description="Acidic residues" evidence="1">
    <location>
        <begin position="364"/>
        <end position="373"/>
    </location>
</feature>
<name>A0A8H4W6M7_9HELO</name>
<comment type="caution">
    <text evidence="3">The sequence shown here is derived from an EMBL/GenBank/DDBJ whole genome shotgun (WGS) entry which is preliminary data.</text>
</comment>
<feature type="compositionally biased region" description="Low complexity" evidence="1">
    <location>
        <begin position="1"/>
        <end position="17"/>
    </location>
</feature>
<protein>
    <submittedName>
        <fullName evidence="3">Uncharacterized protein</fullName>
    </submittedName>
</protein>
<keyword evidence="2" id="KW-0472">Membrane</keyword>
<feature type="region of interest" description="Disordered" evidence="1">
    <location>
        <begin position="216"/>
        <end position="269"/>
    </location>
</feature>
<keyword evidence="2" id="KW-1133">Transmembrane helix</keyword>
<feature type="compositionally biased region" description="Gly residues" evidence="1">
    <location>
        <begin position="329"/>
        <end position="345"/>
    </location>
</feature>
<dbReference type="OrthoDB" id="3562680at2759"/>
<feature type="compositionally biased region" description="Basic and acidic residues" evidence="1">
    <location>
        <begin position="385"/>
        <end position="394"/>
    </location>
</feature>
<gene>
    <name evidence="3" type="ORF">G7Y89_g2784</name>
</gene>
<keyword evidence="4" id="KW-1185">Reference proteome</keyword>
<evidence type="ECO:0000313" key="3">
    <source>
        <dbReference type="EMBL" id="KAF4635321.1"/>
    </source>
</evidence>
<proteinExistence type="predicted"/>
<accession>A0A8H4W6M7</accession>
<sequence>MGSTMTASGTTTSSVSVPRTTKRPHPPPYPTSPLNCSLPCGYPCPPPSNGTTVTSILTLLSLTTTMTSTISSNFISTTTITSFSVTAVLITPTNNPAITAALAAETSLLNNNAALTKGNTAAASVLGTIAILLIIGIALFFFFWVRRRRTKNGDNESPPLTSMAPNRPLPVVSFRPGTAQSIISAERPATSLSMGPRGAGYGAAALKSHPIRPALAKRSSSAPNLKPPDRPPRIPTLRGLPSINIMPNTPSSRALDPESPPPSPATPILQQGARRMPLYHEALQEEAERTRSRIEAENAGRLGLPIIERNRSQRGSVDTIGSDMERFAGGNGGNGGGNGGNGGSGGRREGVLHSTRASSGIFPEGDEEKEGEENWSSRGSRGSGSKKDEKTTGE</sequence>
<feature type="transmembrane region" description="Helical" evidence="2">
    <location>
        <begin position="121"/>
        <end position="145"/>
    </location>
</feature>